<dbReference type="EMBL" id="FOFT01000001">
    <property type="protein sequence ID" value="SEP99079.1"/>
    <property type="molecule type" value="Genomic_DNA"/>
</dbReference>
<keyword evidence="3" id="KW-1185">Reference proteome</keyword>
<gene>
    <name evidence="2" type="ORF">SAMN05216195_101750</name>
</gene>
<dbReference type="Proteomes" id="UP000199028">
    <property type="component" value="Unassembled WGS sequence"/>
</dbReference>
<dbReference type="AlphaFoldDB" id="A0A1H9CD41"/>
<reference evidence="3" key="1">
    <citation type="submission" date="2016-10" db="EMBL/GenBank/DDBJ databases">
        <authorList>
            <person name="Varghese N."/>
            <person name="Submissions S."/>
        </authorList>
    </citation>
    <scope>NUCLEOTIDE SEQUENCE [LARGE SCALE GENOMIC DNA]</scope>
    <source>
        <strain evidence="3">CGMCC 4.578</strain>
    </source>
</reference>
<name>A0A1H9CD41_9PSEU</name>
<organism evidence="2 3">
    <name type="scientific">Lentzea flaviverrucosa</name>
    <dbReference type="NCBI Taxonomy" id="200379"/>
    <lineage>
        <taxon>Bacteria</taxon>
        <taxon>Bacillati</taxon>
        <taxon>Actinomycetota</taxon>
        <taxon>Actinomycetes</taxon>
        <taxon>Pseudonocardiales</taxon>
        <taxon>Pseudonocardiaceae</taxon>
        <taxon>Lentzea</taxon>
    </lineage>
</organism>
<proteinExistence type="predicted"/>
<dbReference type="OrthoDB" id="3285299at2"/>
<evidence type="ECO:0000256" key="1">
    <source>
        <dbReference type="SAM" id="MobiDB-lite"/>
    </source>
</evidence>
<feature type="region of interest" description="Disordered" evidence="1">
    <location>
        <begin position="218"/>
        <end position="238"/>
    </location>
</feature>
<accession>A0A1H9CD41</accession>
<evidence type="ECO:0000313" key="2">
    <source>
        <dbReference type="EMBL" id="SEP99079.1"/>
    </source>
</evidence>
<evidence type="ECO:0000313" key="3">
    <source>
        <dbReference type="Proteomes" id="UP000199028"/>
    </source>
</evidence>
<dbReference type="RefSeq" id="WP_143086591.1">
    <property type="nucleotide sequence ID" value="NZ_FOFT01000001.1"/>
</dbReference>
<sequence>MTEEMNAVRRLAAEGLLAKTAAEASVQEHRRLRAAVYAIAHTVVFTQLTRKLELKRGHRGCARSVLRLEAACLDRFHDDMDAVLDDVFLHATMPVHNLEGWVHGRLRFATINAYRRRRGERGALQKPRVPRWLATALGEEPRLITLAVDLLEFVGNDSVAGAAVWPVEWWAEHRAILCGDDYESAYREVVRDVETVLAAMRSKPRWYADYVERPLGHKEHSAVPLPRTSSDGPDLAHPDGDPFRELASVALRNIGARVALGENPAGAATDVVTEVFVRSLGSDELDRTPGAAAWPPEFLARGLAERTVLELLEAAARAEE</sequence>
<protein>
    <submittedName>
        <fullName evidence="2">Uncharacterized protein</fullName>
    </submittedName>
</protein>